<evidence type="ECO:0000313" key="2">
    <source>
        <dbReference type="Proteomes" id="UP001151081"/>
    </source>
</evidence>
<dbReference type="RefSeq" id="WP_272418158.1">
    <property type="nucleotide sequence ID" value="NZ_JAGTJJ010000001.1"/>
</dbReference>
<proteinExistence type="predicted"/>
<organism evidence="1 2">
    <name type="scientific">Polyangium jinanense</name>
    <dbReference type="NCBI Taxonomy" id="2829994"/>
    <lineage>
        <taxon>Bacteria</taxon>
        <taxon>Pseudomonadati</taxon>
        <taxon>Myxococcota</taxon>
        <taxon>Polyangia</taxon>
        <taxon>Polyangiales</taxon>
        <taxon>Polyangiaceae</taxon>
        <taxon>Polyangium</taxon>
    </lineage>
</organism>
<dbReference type="EMBL" id="JAGTJJ010000001">
    <property type="protein sequence ID" value="MDC3979424.1"/>
    <property type="molecule type" value="Genomic_DNA"/>
</dbReference>
<evidence type="ECO:0000313" key="1">
    <source>
        <dbReference type="EMBL" id="MDC3979424.1"/>
    </source>
</evidence>
<dbReference type="Gene3D" id="3.40.50.150">
    <property type="entry name" value="Vaccinia Virus protein VP39"/>
    <property type="match status" value="1"/>
</dbReference>
<comment type="caution">
    <text evidence="1">The sequence shown here is derived from an EMBL/GenBank/DDBJ whole genome shotgun (WGS) entry which is preliminary data.</text>
</comment>
<dbReference type="Pfam" id="PF13489">
    <property type="entry name" value="Methyltransf_23"/>
    <property type="match status" value="1"/>
</dbReference>
<keyword evidence="2" id="KW-1185">Reference proteome</keyword>
<dbReference type="AlphaFoldDB" id="A0A9X3WWE3"/>
<reference evidence="1 2" key="1">
    <citation type="submission" date="2021-04" db="EMBL/GenBank/DDBJ databases">
        <title>Genome analysis of Polyangium sp.</title>
        <authorList>
            <person name="Li Y."/>
            <person name="Wang J."/>
        </authorList>
    </citation>
    <scope>NUCLEOTIDE SEQUENCE [LARGE SCALE GENOMIC DNA]</scope>
    <source>
        <strain evidence="1 2">SDU14</strain>
    </source>
</reference>
<keyword evidence="1" id="KW-0808">Transferase</keyword>
<name>A0A9X3WWE3_9BACT</name>
<keyword evidence="1" id="KW-0489">Methyltransferase</keyword>
<sequence>MNHVALQPIQVAERPRWELEAFHRSPSYRMDLVALFTMLDELPFRSMLDVGSGTGLVVREARGRHPGRRIDGVDRFDFSASASTRRLRKRYDVMTAVHALNDVPHLDRAAATMAEHLTAGGHVVVVNPNPAFTWIGIEYLDPRILDRVMAQHGLRRMRRLEYGNELLVYRKN</sequence>
<dbReference type="Proteomes" id="UP001151081">
    <property type="component" value="Unassembled WGS sequence"/>
</dbReference>
<dbReference type="InterPro" id="IPR029063">
    <property type="entry name" value="SAM-dependent_MTases_sf"/>
</dbReference>
<dbReference type="GO" id="GO:0032259">
    <property type="term" value="P:methylation"/>
    <property type="evidence" value="ECO:0007669"/>
    <property type="project" value="UniProtKB-KW"/>
</dbReference>
<protein>
    <submittedName>
        <fullName evidence="1">Class I SAM-dependent methyltransferase</fullName>
    </submittedName>
</protein>
<dbReference type="GO" id="GO:0008168">
    <property type="term" value="F:methyltransferase activity"/>
    <property type="evidence" value="ECO:0007669"/>
    <property type="project" value="UniProtKB-KW"/>
</dbReference>
<dbReference type="SUPFAM" id="SSF53335">
    <property type="entry name" value="S-adenosyl-L-methionine-dependent methyltransferases"/>
    <property type="match status" value="1"/>
</dbReference>
<gene>
    <name evidence="1" type="ORF">KEG57_02865</name>
</gene>
<accession>A0A9X3WWE3</accession>